<evidence type="ECO:0000313" key="1">
    <source>
        <dbReference type="EMBL" id="GBN08195.1"/>
    </source>
</evidence>
<proteinExistence type="predicted"/>
<reference evidence="1 2" key="1">
    <citation type="journal article" date="2019" name="Sci. Rep.">
        <title>Orb-weaving spider Araneus ventricosus genome elucidates the spidroin gene catalogue.</title>
        <authorList>
            <person name="Kono N."/>
            <person name="Nakamura H."/>
            <person name="Ohtoshi R."/>
            <person name="Moran D.A.P."/>
            <person name="Shinohara A."/>
            <person name="Yoshida Y."/>
            <person name="Fujiwara M."/>
            <person name="Mori M."/>
            <person name="Tomita M."/>
            <person name="Arakawa K."/>
        </authorList>
    </citation>
    <scope>NUCLEOTIDE SEQUENCE [LARGE SCALE GENOMIC DNA]</scope>
</reference>
<organism evidence="1 2">
    <name type="scientific">Araneus ventricosus</name>
    <name type="common">Orbweaver spider</name>
    <name type="synonym">Epeira ventricosa</name>
    <dbReference type="NCBI Taxonomy" id="182803"/>
    <lineage>
        <taxon>Eukaryota</taxon>
        <taxon>Metazoa</taxon>
        <taxon>Ecdysozoa</taxon>
        <taxon>Arthropoda</taxon>
        <taxon>Chelicerata</taxon>
        <taxon>Arachnida</taxon>
        <taxon>Araneae</taxon>
        <taxon>Araneomorphae</taxon>
        <taxon>Entelegynae</taxon>
        <taxon>Araneoidea</taxon>
        <taxon>Araneidae</taxon>
        <taxon>Araneus</taxon>
    </lineage>
</organism>
<accession>A0A4Y2L0T1</accession>
<gene>
    <name evidence="1" type="ORF">AVEN_57211_1</name>
</gene>
<evidence type="ECO:0000313" key="2">
    <source>
        <dbReference type="Proteomes" id="UP000499080"/>
    </source>
</evidence>
<comment type="caution">
    <text evidence="1">The sequence shown here is derived from an EMBL/GenBank/DDBJ whole genome shotgun (WGS) entry which is preliminary data.</text>
</comment>
<sequence length="105" mass="11989">MTRTTSELAPPSLNFRTTSAEGRLAHVRFNVHQAHKHYGSSVESGFEPGALRLHGRDHATWPLRPLSLQIRKENKASDFHFNPLSTELFEDLYAHGTDLICRYMD</sequence>
<keyword evidence="2" id="KW-1185">Reference proteome</keyword>
<dbReference type="EMBL" id="BGPR01005242">
    <property type="protein sequence ID" value="GBN08195.1"/>
    <property type="molecule type" value="Genomic_DNA"/>
</dbReference>
<dbReference type="AlphaFoldDB" id="A0A4Y2L0T1"/>
<name>A0A4Y2L0T1_ARAVE</name>
<dbReference type="Proteomes" id="UP000499080">
    <property type="component" value="Unassembled WGS sequence"/>
</dbReference>
<protein>
    <submittedName>
        <fullName evidence="1">Uncharacterized protein</fullName>
    </submittedName>
</protein>